<organism evidence="1 2">
    <name type="scientific">Megasphaera elsdenii</name>
    <dbReference type="NCBI Taxonomy" id="907"/>
    <lineage>
        <taxon>Bacteria</taxon>
        <taxon>Bacillati</taxon>
        <taxon>Bacillota</taxon>
        <taxon>Negativicutes</taxon>
        <taxon>Veillonellales</taxon>
        <taxon>Veillonellaceae</taxon>
        <taxon>Megasphaera</taxon>
    </lineage>
</organism>
<protein>
    <recommendedName>
        <fullName evidence="3">Phage protein</fullName>
    </recommendedName>
</protein>
<evidence type="ECO:0000313" key="2">
    <source>
        <dbReference type="Proteomes" id="UP000536773"/>
    </source>
</evidence>
<dbReference type="RefSeq" id="WP_169013032.1">
    <property type="nucleotide sequence ID" value="NZ_JABBJH010000001.1"/>
</dbReference>
<dbReference type="Pfam" id="PF20765">
    <property type="entry name" value="Phage_tail_terminator_8"/>
    <property type="match status" value="1"/>
</dbReference>
<sequence>MIHDIDILQAVQQKLKERFPYPVYLQEVKEGFRPPAFFLKTMTVTSPQGSKEVYRDTDMYITYIPQKQTASTVIYEMLAAAEDLFRDGVAVQDRFFAVRSMSGELIGADNDGGRLTLTIQYYDSADETEAAERMKVLHQRYQGKETTKHENAIH</sequence>
<proteinExistence type="predicted"/>
<dbReference type="EMBL" id="JABBJH010000001">
    <property type="protein sequence ID" value="NMK38085.1"/>
    <property type="molecule type" value="Genomic_DNA"/>
</dbReference>
<dbReference type="Proteomes" id="UP000536773">
    <property type="component" value="Unassembled WGS sequence"/>
</dbReference>
<accession>A0A848ERN7</accession>
<gene>
    <name evidence="1" type="ORF">HG933_01540</name>
</gene>
<dbReference type="AlphaFoldDB" id="A0A848ERN7"/>
<evidence type="ECO:0008006" key="3">
    <source>
        <dbReference type="Google" id="ProtNLM"/>
    </source>
</evidence>
<name>A0A848ERN7_MEGEL</name>
<dbReference type="InterPro" id="IPR049254">
    <property type="entry name" value="Phage_tail_terminator"/>
</dbReference>
<evidence type="ECO:0000313" key="1">
    <source>
        <dbReference type="EMBL" id="NMK38085.1"/>
    </source>
</evidence>
<reference evidence="1 2" key="1">
    <citation type="submission" date="2020-04" db="EMBL/GenBank/DDBJ databases">
        <authorList>
            <person name="Hitch T.C.A."/>
            <person name="Wylensek D."/>
            <person name="Clavel T."/>
        </authorList>
    </citation>
    <scope>NUCLEOTIDE SEQUENCE [LARGE SCALE GENOMIC DNA]</scope>
    <source>
        <strain evidence="1 2">WCA-386-APC-2A</strain>
    </source>
</reference>
<comment type="caution">
    <text evidence="1">The sequence shown here is derived from an EMBL/GenBank/DDBJ whole genome shotgun (WGS) entry which is preliminary data.</text>
</comment>